<dbReference type="Proteomes" id="UP001145114">
    <property type="component" value="Unassembled WGS sequence"/>
</dbReference>
<keyword evidence="2" id="KW-1185">Reference proteome</keyword>
<dbReference type="EMBL" id="JAMZIH010000165">
    <property type="protein sequence ID" value="KAJ1679819.1"/>
    <property type="molecule type" value="Genomic_DNA"/>
</dbReference>
<comment type="caution">
    <text evidence="1">The sequence shown here is derived from an EMBL/GenBank/DDBJ whole genome shotgun (WGS) entry which is preliminary data.</text>
</comment>
<name>A0ACC1HZF4_9FUNG</name>
<reference evidence="1" key="1">
    <citation type="submission" date="2022-06" db="EMBL/GenBank/DDBJ databases">
        <title>Phylogenomic reconstructions and comparative analyses of Kickxellomycotina fungi.</title>
        <authorList>
            <person name="Reynolds N.K."/>
            <person name="Stajich J.E."/>
            <person name="Barry K."/>
            <person name="Grigoriev I.V."/>
            <person name="Crous P."/>
            <person name="Smith M.E."/>
        </authorList>
    </citation>
    <scope>NUCLEOTIDE SEQUENCE</scope>
    <source>
        <strain evidence="1">RSA 2271</strain>
    </source>
</reference>
<accession>A0ACC1HZF4</accession>
<sequence>MVNIQFSPTLISWKRTLARASLHARSLSQTSPYVRLAILIALEVVIIAVTFCTNFLSGFVFTNFFDFEASKASAINNARRVIRAERALGLFIEESVQAWNAKYIGGWSFWNTYYAGAHPVVTAGTLVVLLVRMLYWKTFRSNWKRLRSSITPTSATTTTSADDDDDDLDRLDRPFHEQTPSQQYYFLRSVWVLGAWLAFIGFVTIPTMPPRLIPECNSVNNAGIAVGACLPQEYSFMDTIGRFGSLLWDWDDPSVKTLNNPYAAFPSQHSLFAGWVAMVWIRLWGPAVRPASLFRKPTPYWLHTLGRWSIVLYPALTIYCIVVTANHYLLDAVGGMAALVISYLAVSWWTARRARSAKTSSRSMSSHEMLPI</sequence>
<evidence type="ECO:0000313" key="1">
    <source>
        <dbReference type="EMBL" id="KAJ1679819.1"/>
    </source>
</evidence>
<gene>
    <name evidence="1" type="ORF">EV182_001267</name>
</gene>
<organism evidence="1 2">
    <name type="scientific">Spiromyces aspiralis</name>
    <dbReference type="NCBI Taxonomy" id="68401"/>
    <lineage>
        <taxon>Eukaryota</taxon>
        <taxon>Fungi</taxon>
        <taxon>Fungi incertae sedis</taxon>
        <taxon>Zoopagomycota</taxon>
        <taxon>Kickxellomycotina</taxon>
        <taxon>Kickxellomycetes</taxon>
        <taxon>Kickxellales</taxon>
        <taxon>Kickxellaceae</taxon>
        <taxon>Spiromyces</taxon>
    </lineage>
</organism>
<proteinExistence type="predicted"/>
<evidence type="ECO:0000313" key="2">
    <source>
        <dbReference type="Proteomes" id="UP001145114"/>
    </source>
</evidence>
<protein>
    <submittedName>
        <fullName evidence="1">Uncharacterized protein</fullName>
    </submittedName>
</protein>